<dbReference type="PROSITE" id="PS51383">
    <property type="entry name" value="YJEF_C_3"/>
    <property type="match status" value="1"/>
</dbReference>
<name>A0A0R2CT21_9LACO</name>
<dbReference type="Proteomes" id="UP000051586">
    <property type="component" value="Unassembled WGS sequence"/>
</dbReference>
<evidence type="ECO:0000256" key="1">
    <source>
        <dbReference type="ARBA" id="ARBA00022741"/>
    </source>
</evidence>
<dbReference type="SUPFAM" id="SSF53613">
    <property type="entry name" value="Ribokinase-like"/>
    <property type="match status" value="1"/>
</dbReference>
<feature type="binding site" evidence="6">
    <location>
        <position position="40"/>
    </location>
    <ligand>
        <name>(6S)-NADPHX</name>
        <dbReference type="ChEBI" id="CHEBI:64076"/>
    </ligand>
</feature>
<dbReference type="EMBL" id="AYZI01000005">
    <property type="protein sequence ID" value="KRM91369.1"/>
    <property type="molecule type" value="Genomic_DNA"/>
</dbReference>
<dbReference type="Gene3D" id="3.40.1190.20">
    <property type="match status" value="1"/>
</dbReference>
<comment type="caution">
    <text evidence="8">The sequence shown here is derived from an EMBL/GenBank/DDBJ whole genome shotgun (WGS) entry which is preliminary data.</text>
</comment>
<comment type="cofactor">
    <cofactor evidence="6">
        <name>Mg(2+)</name>
        <dbReference type="ChEBI" id="CHEBI:18420"/>
    </cofactor>
</comment>
<dbReference type="PATRIC" id="fig|1423745.4.peg.941"/>
<evidence type="ECO:0000313" key="9">
    <source>
        <dbReference type="Proteomes" id="UP000051586"/>
    </source>
</evidence>
<dbReference type="AlphaFoldDB" id="A0A0R2CT21"/>
<comment type="function">
    <text evidence="6">Catalyzes the dehydration of the S-form of NAD(P)HX at the expense of ADP, which is converted to AMP. Together with NAD(P)HX epimerase, which catalyzes the epimerization of the S- and R-forms, the enzyme allows the repair of both epimers of NAD(P)HX, a damaged form of NAD(P)H that is a result of enzymatic or heat-dependent hydration.</text>
</comment>
<dbReference type="PANTHER" id="PTHR12592:SF0">
    <property type="entry name" value="ATP-DEPENDENT (S)-NAD(P)H-HYDRATE DEHYDRATASE"/>
    <property type="match status" value="1"/>
</dbReference>
<dbReference type="RefSeq" id="WP_009167268.1">
    <property type="nucleotide sequence ID" value="NZ_AYZI01000005.1"/>
</dbReference>
<evidence type="ECO:0000256" key="6">
    <source>
        <dbReference type="HAMAP-Rule" id="MF_01965"/>
    </source>
</evidence>
<dbReference type="GO" id="GO:0052855">
    <property type="term" value="F:ADP-dependent NAD(P)H-hydrate dehydratase activity"/>
    <property type="evidence" value="ECO:0007669"/>
    <property type="project" value="UniProtKB-UniRule"/>
</dbReference>
<accession>A0A0R2CT21</accession>
<dbReference type="InterPro" id="IPR029056">
    <property type="entry name" value="Ribokinase-like"/>
</dbReference>
<keyword evidence="1 6" id="KW-0547">Nucleotide-binding</keyword>
<keyword evidence="4 6" id="KW-0520">NAD</keyword>
<feature type="binding site" evidence="6">
    <location>
        <position position="216"/>
    </location>
    <ligand>
        <name>AMP</name>
        <dbReference type="ChEBI" id="CHEBI:456215"/>
    </ligand>
</feature>
<comment type="catalytic activity">
    <reaction evidence="6">
        <text>(6S)-NADPHX + ADP = AMP + phosphate + NADPH + H(+)</text>
        <dbReference type="Rhea" id="RHEA:32235"/>
        <dbReference type="ChEBI" id="CHEBI:15378"/>
        <dbReference type="ChEBI" id="CHEBI:43474"/>
        <dbReference type="ChEBI" id="CHEBI:57783"/>
        <dbReference type="ChEBI" id="CHEBI:64076"/>
        <dbReference type="ChEBI" id="CHEBI:456215"/>
        <dbReference type="ChEBI" id="CHEBI:456216"/>
        <dbReference type="EC" id="4.2.1.136"/>
    </reaction>
</comment>
<dbReference type="InterPro" id="IPR000631">
    <property type="entry name" value="CARKD"/>
</dbReference>
<gene>
    <name evidence="6" type="primary">nnrD</name>
    <name evidence="8" type="ORF">FC87_GL000880</name>
</gene>
<feature type="binding site" evidence="6">
    <location>
        <position position="150"/>
    </location>
    <ligand>
        <name>(6S)-NADPHX</name>
        <dbReference type="ChEBI" id="CHEBI:64076"/>
    </ligand>
</feature>
<dbReference type="HAMAP" id="MF_01965">
    <property type="entry name" value="NADHX_dehydratase"/>
    <property type="match status" value="1"/>
</dbReference>
<keyword evidence="3 6" id="KW-0521">NADP</keyword>
<organism evidence="8 9">
    <name type="scientific">Fructilactobacillus florum DSM 22689 = JCM 16035</name>
    <dbReference type="NCBI Taxonomy" id="1423745"/>
    <lineage>
        <taxon>Bacteria</taxon>
        <taxon>Bacillati</taxon>
        <taxon>Bacillota</taxon>
        <taxon>Bacilli</taxon>
        <taxon>Lactobacillales</taxon>
        <taxon>Lactobacillaceae</taxon>
        <taxon>Fructilactobacillus</taxon>
    </lineage>
</organism>
<feature type="binding site" evidence="6">
    <location>
        <position position="99"/>
    </location>
    <ligand>
        <name>(6S)-NADPHX</name>
        <dbReference type="ChEBI" id="CHEBI:64076"/>
    </ligand>
</feature>
<evidence type="ECO:0000256" key="4">
    <source>
        <dbReference type="ARBA" id="ARBA00023027"/>
    </source>
</evidence>
<dbReference type="Pfam" id="PF01256">
    <property type="entry name" value="Carb_kinase"/>
    <property type="match status" value="1"/>
</dbReference>
<dbReference type="GO" id="GO:0005524">
    <property type="term" value="F:ATP binding"/>
    <property type="evidence" value="ECO:0007669"/>
    <property type="project" value="UniProtKB-KW"/>
</dbReference>
<reference evidence="8 9" key="1">
    <citation type="journal article" date="2015" name="Genome Announc.">
        <title>Expanding the biotechnology potential of lactobacilli through comparative genomics of 213 strains and associated genera.</title>
        <authorList>
            <person name="Sun Z."/>
            <person name="Harris H.M."/>
            <person name="McCann A."/>
            <person name="Guo C."/>
            <person name="Argimon S."/>
            <person name="Zhang W."/>
            <person name="Yang X."/>
            <person name="Jeffery I.B."/>
            <person name="Cooney J.C."/>
            <person name="Kagawa T.F."/>
            <person name="Liu W."/>
            <person name="Song Y."/>
            <person name="Salvetti E."/>
            <person name="Wrobel A."/>
            <person name="Rasinkangas P."/>
            <person name="Parkhill J."/>
            <person name="Rea M.C."/>
            <person name="O'Sullivan O."/>
            <person name="Ritari J."/>
            <person name="Douillard F.P."/>
            <person name="Paul Ross R."/>
            <person name="Yang R."/>
            <person name="Briner A.E."/>
            <person name="Felis G.E."/>
            <person name="de Vos W.M."/>
            <person name="Barrangou R."/>
            <person name="Klaenhammer T.R."/>
            <person name="Caufield P.W."/>
            <person name="Cui Y."/>
            <person name="Zhang H."/>
            <person name="O'Toole P.W."/>
        </authorList>
    </citation>
    <scope>NUCLEOTIDE SEQUENCE [LARGE SCALE GENOMIC DNA]</scope>
    <source>
        <strain evidence="8 9">DSM 22689</strain>
    </source>
</reference>
<comment type="similarity">
    <text evidence="6">Belongs to the NnrD/CARKD family.</text>
</comment>
<dbReference type="GO" id="GO:0046496">
    <property type="term" value="P:nicotinamide nucleotide metabolic process"/>
    <property type="evidence" value="ECO:0007669"/>
    <property type="project" value="UniProtKB-UniRule"/>
</dbReference>
<dbReference type="GO" id="GO:0110051">
    <property type="term" value="P:metabolite repair"/>
    <property type="evidence" value="ECO:0007669"/>
    <property type="project" value="TreeGrafter"/>
</dbReference>
<evidence type="ECO:0000256" key="5">
    <source>
        <dbReference type="ARBA" id="ARBA00023239"/>
    </source>
</evidence>
<evidence type="ECO:0000259" key="7">
    <source>
        <dbReference type="PROSITE" id="PS51383"/>
    </source>
</evidence>
<sequence>MQKITSAILPQTIRIRPNTSFKGTYGKAVLVGGNQQFGGAIIMATLGAVYAGTGLTTTLTDPINFASVHNWVPEAMTADYQQQQSQLIKTAKVVAIGPGLGVSDQALHILKAILAMITADQILILDGSALTLIANHQLALPTATIVLTPHQIEWERLSGLQVSQQTTTKNRIAFQQILGSQSGYLVLKSHRTCVYTPTDCYENTVGTPAQATGGMGDTLVGIITGFLAQFTDVQNALLSAVYTHSAIAEQLATTQYVVLPHQISAALPTFMKQHEQKLSL</sequence>
<evidence type="ECO:0000256" key="3">
    <source>
        <dbReference type="ARBA" id="ARBA00022857"/>
    </source>
</evidence>
<dbReference type="NCBIfam" id="TIGR00196">
    <property type="entry name" value="yjeF_cterm"/>
    <property type="match status" value="1"/>
</dbReference>
<keyword evidence="2 6" id="KW-0067">ATP-binding</keyword>
<comment type="subunit">
    <text evidence="6">Homotetramer.</text>
</comment>
<dbReference type="STRING" id="1423745.GCA_001311215_01582"/>
<evidence type="ECO:0000313" key="8">
    <source>
        <dbReference type="EMBL" id="KRM91369.1"/>
    </source>
</evidence>
<feature type="domain" description="YjeF C-terminal" evidence="7">
    <location>
        <begin position="5"/>
        <end position="274"/>
    </location>
</feature>
<dbReference type="GO" id="GO:0052856">
    <property type="term" value="F:NAD(P)HX epimerase activity"/>
    <property type="evidence" value="ECO:0007669"/>
    <property type="project" value="TreeGrafter"/>
</dbReference>
<feature type="binding site" evidence="6">
    <location>
        <position position="217"/>
    </location>
    <ligand>
        <name>(6S)-NADPHX</name>
        <dbReference type="ChEBI" id="CHEBI:64076"/>
    </ligand>
</feature>
<proteinExistence type="inferred from homology"/>
<feature type="binding site" evidence="6">
    <location>
        <begin position="188"/>
        <end position="192"/>
    </location>
    <ligand>
        <name>AMP</name>
        <dbReference type="ChEBI" id="CHEBI:456215"/>
    </ligand>
</feature>
<dbReference type="PANTHER" id="PTHR12592">
    <property type="entry name" value="ATP-DEPENDENT (S)-NAD(P)H-HYDRATE DEHYDRATASE FAMILY MEMBER"/>
    <property type="match status" value="1"/>
</dbReference>
<comment type="catalytic activity">
    <reaction evidence="6">
        <text>(6S)-NADHX + ADP = AMP + phosphate + NADH + H(+)</text>
        <dbReference type="Rhea" id="RHEA:32223"/>
        <dbReference type="ChEBI" id="CHEBI:15378"/>
        <dbReference type="ChEBI" id="CHEBI:43474"/>
        <dbReference type="ChEBI" id="CHEBI:57945"/>
        <dbReference type="ChEBI" id="CHEBI:64074"/>
        <dbReference type="ChEBI" id="CHEBI:456215"/>
        <dbReference type="ChEBI" id="CHEBI:456216"/>
        <dbReference type="EC" id="4.2.1.136"/>
    </reaction>
</comment>
<protein>
    <recommendedName>
        <fullName evidence="6">ADP-dependent (S)-NAD(P)H-hydrate dehydratase</fullName>
        <ecNumber evidence="6">4.2.1.136</ecNumber>
    </recommendedName>
    <alternativeName>
        <fullName evidence="6">ADP-dependent NAD(P)HX dehydratase</fullName>
    </alternativeName>
</protein>
<keyword evidence="5 6" id="KW-0456">Lyase</keyword>
<evidence type="ECO:0000256" key="2">
    <source>
        <dbReference type="ARBA" id="ARBA00022840"/>
    </source>
</evidence>
<dbReference type="CDD" id="cd01171">
    <property type="entry name" value="YXKO-related"/>
    <property type="match status" value="1"/>
</dbReference>
<dbReference type="EC" id="4.2.1.136" evidence="6"/>